<evidence type="ECO:0000313" key="1">
    <source>
        <dbReference type="EMBL" id="OAY45560.1"/>
    </source>
</evidence>
<organism evidence="1">
    <name type="scientific">Manihot esculenta</name>
    <name type="common">Cassava</name>
    <name type="synonym">Jatropha manihot</name>
    <dbReference type="NCBI Taxonomy" id="3983"/>
    <lineage>
        <taxon>Eukaryota</taxon>
        <taxon>Viridiplantae</taxon>
        <taxon>Streptophyta</taxon>
        <taxon>Embryophyta</taxon>
        <taxon>Tracheophyta</taxon>
        <taxon>Spermatophyta</taxon>
        <taxon>Magnoliopsida</taxon>
        <taxon>eudicotyledons</taxon>
        <taxon>Gunneridae</taxon>
        <taxon>Pentapetalae</taxon>
        <taxon>rosids</taxon>
        <taxon>fabids</taxon>
        <taxon>Malpighiales</taxon>
        <taxon>Euphorbiaceae</taxon>
        <taxon>Crotonoideae</taxon>
        <taxon>Manihoteae</taxon>
        <taxon>Manihot</taxon>
    </lineage>
</organism>
<proteinExistence type="predicted"/>
<sequence length="40" mass="4569">MELQNCEGRSRSSRKEASTFLSGSIVHVHHHRQPLLLLVD</sequence>
<protein>
    <submittedName>
        <fullName evidence="1">Uncharacterized protein</fullName>
    </submittedName>
</protein>
<gene>
    <name evidence="1" type="ORF">MANES_07G071500</name>
</gene>
<dbReference type="AlphaFoldDB" id="A0A2C9VJ90"/>
<name>A0A2C9VJ90_MANES</name>
<reference evidence="1" key="1">
    <citation type="submission" date="2016-02" db="EMBL/GenBank/DDBJ databases">
        <title>WGS assembly of Manihot esculenta.</title>
        <authorList>
            <person name="Bredeson J.V."/>
            <person name="Prochnik S.E."/>
            <person name="Lyons J.B."/>
            <person name="Schmutz J."/>
            <person name="Grimwood J."/>
            <person name="Vrebalov J."/>
            <person name="Bart R.S."/>
            <person name="Amuge T."/>
            <person name="Ferguson M.E."/>
            <person name="Green R."/>
            <person name="Putnam N."/>
            <person name="Stites J."/>
            <person name="Rounsley S."/>
            <person name="Rokhsar D.S."/>
        </authorList>
    </citation>
    <scope>NUCLEOTIDE SEQUENCE [LARGE SCALE GENOMIC DNA]</scope>
    <source>
        <tissue evidence="1">Leaf</tissue>
    </source>
</reference>
<dbReference type="EMBL" id="CM004393">
    <property type="protein sequence ID" value="OAY45560.1"/>
    <property type="molecule type" value="Genomic_DNA"/>
</dbReference>
<accession>A0A2C9VJ90</accession>